<gene>
    <name evidence="2" type="ORF">CXB77_09390</name>
</gene>
<evidence type="ECO:0000313" key="2">
    <source>
        <dbReference type="EMBL" id="PQJ96040.1"/>
    </source>
</evidence>
<name>A0A2S7XQP0_9GAMM</name>
<protein>
    <submittedName>
        <fullName evidence="2">Uncharacterized protein</fullName>
    </submittedName>
</protein>
<keyword evidence="3" id="KW-1185">Reference proteome</keyword>
<sequence>MIKNQAASTIRLPVILIAVTGLYACALQPREGPPAPVVQITPAHKKAHSAVKPRPVPVEDTASAGERVTPSKTVAPVKPKTKVYVYHDPSIAPDAQATAPAAEAESVAPAEAVESNAAPSTTNAAPATPSQTVTAAPAPIAPSRTPSVEIAKKAIAAPPPAPIVIAKAEPQRLVPPVAAPKSAPPPAPTPAPRVVHVAPPPPPPAPPIPVPPLPPAAQSLAAQAEQQRKAGDYTGAAASLERSLRIAPREAYLWNRLARVRMEQGQTHQAGNLASRANDLSGQNAAVKQDNWRIIAHSKRQAGDNAAANAAQQRADAN</sequence>
<evidence type="ECO:0000313" key="3">
    <source>
        <dbReference type="Proteomes" id="UP000239936"/>
    </source>
</evidence>
<dbReference type="PROSITE" id="PS51257">
    <property type="entry name" value="PROKAR_LIPOPROTEIN"/>
    <property type="match status" value="1"/>
</dbReference>
<feature type="compositionally biased region" description="Pro residues" evidence="1">
    <location>
        <begin position="182"/>
        <end position="191"/>
    </location>
</feature>
<dbReference type="Proteomes" id="UP000239936">
    <property type="component" value="Unassembled WGS sequence"/>
</dbReference>
<dbReference type="Gene3D" id="1.25.40.10">
    <property type="entry name" value="Tetratricopeptide repeat domain"/>
    <property type="match status" value="1"/>
</dbReference>
<feature type="compositionally biased region" description="Low complexity" evidence="1">
    <location>
        <begin position="95"/>
        <end position="130"/>
    </location>
</feature>
<proteinExistence type="predicted"/>
<reference evidence="2 3" key="1">
    <citation type="submission" date="2018-01" db="EMBL/GenBank/DDBJ databases">
        <title>The complete genome sequence of Chromatium okenii LaCa, a purple sulfur bacterium with a turbulent life.</title>
        <authorList>
            <person name="Luedin S.M."/>
            <person name="Liechti N."/>
            <person name="Storelli N."/>
            <person name="Danza F."/>
            <person name="Wittwer M."/>
            <person name="Pothier J.F."/>
            <person name="Tonolla M.A."/>
        </authorList>
    </citation>
    <scope>NUCLEOTIDE SEQUENCE [LARGE SCALE GENOMIC DNA]</scope>
    <source>
        <strain evidence="2 3">LaCa</strain>
    </source>
</reference>
<comment type="caution">
    <text evidence="2">The sequence shown here is derived from an EMBL/GenBank/DDBJ whole genome shotgun (WGS) entry which is preliminary data.</text>
</comment>
<evidence type="ECO:0000256" key="1">
    <source>
        <dbReference type="SAM" id="MobiDB-lite"/>
    </source>
</evidence>
<dbReference type="AlphaFoldDB" id="A0A2S7XQP0"/>
<dbReference type="OrthoDB" id="6196966at2"/>
<dbReference type="InterPro" id="IPR011990">
    <property type="entry name" value="TPR-like_helical_dom_sf"/>
</dbReference>
<feature type="region of interest" description="Disordered" evidence="1">
    <location>
        <begin position="46"/>
        <end position="71"/>
    </location>
</feature>
<dbReference type="Pfam" id="PF14559">
    <property type="entry name" value="TPR_19"/>
    <property type="match status" value="1"/>
</dbReference>
<dbReference type="SUPFAM" id="SSF48452">
    <property type="entry name" value="TPR-like"/>
    <property type="match status" value="1"/>
</dbReference>
<organism evidence="2 3">
    <name type="scientific">Chromatium okenii</name>
    <dbReference type="NCBI Taxonomy" id="61644"/>
    <lineage>
        <taxon>Bacteria</taxon>
        <taxon>Pseudomonadati</taxon>
        <taxon>Pseudomonadota</taxon>
        <taxon>Gammaproteobacteria</taxon>
        <taxon>Chromatiales</taxon>
        <taxon>Chromatiaceae</taxon>
        <taxon>Chromatium</taxon>
    </lineage>
</organism>
<feature type="region of interest" description="Disordered" evidence="1">
    <location>
        <begin position="176"/>
        <end position="218"/>
    </location>
</feature>
<accession>A0A2S7XQP0</accession>
<dbReference type="EMBL" id="PPGH01000035">
    <property type="protein sequence ID" value="PQJ96040.1"/>
    <property type="molecule type" value="Genomic_DNA"/>
</dbReference>
<feature type="region of interest" description="Disordered" evidence="1">
    <location>
        <begin position="95"/>
        <end position="141"/>
    </location>
</feature>
<feature type="compositionally biased region" description="Pro residues" evidence="1">
    <location>
        <begin position="198"/>
        <end position="215"/>
    </location>
</feature>